<gene>
    <name evidence="1" type="ORF">BTN85_1234</name>
</gene>
<comment type="caution">
    <text evidence="1">The sequence shown here is derived from an EMBL/GenBank/DDBJ whole genome shotgun (WGS) entry which is preliminary data.</text>
</comment>
<keyword evidence="2" id="KW-1185">Reference proteome</keyword>
<proteinExistence type="predicted"/>
<dbReference type="AlphaFoldDB" id="A0A1Q6DWI8"/>
<dbReference type="InParanoid" id="A0A1Q6DWI8"/>
<reference evidence="1" key="1">
    <citation type="submission" date="2016-12" db="EMBL/GenBank/DDBJ databases">
        <title>Discovery of methanogenic haloarchaea.</title>
        <authorList>
            <person name="Sorokin D.Y."/>
            <person name="Makarova K.S."/>
            <person name="Abbas B."/>
            <person name="Ferrer M."/>
            <person name="Golyshin P.N."/>
        </authorList>
    </citation>
    <scope>NUCLEOTIDE SEQUENCE [LARGE SCALE GENOMIC DNA]</scope>
    <source>
        <strain evidence="1">HMET1</strain>
    </source>
</reference>
<accession>A0A1Q6DWI8</accession>
<organism evidence="1 2">
    <name type="scientific">Methanohalarchaeum thermophilum</name>
    <dbReference type="NCBI Taxonomy" id="1903181"/>
    <lineage>
        <taxon>Archaea</taxon>
        <taxon>Methanobacteriati</taxon>
        <taxon>Methanobacteriota</taxon>
        <taxon>Methanonatronarchaeia</taxon>
        <taxon>Methanonatronarchaeales</taxon>
        <taxon>Methanonatronarchaeaceae</taxon>
        <taxon>Candidatus Methanohalarchaeum</taxon>
    </lineage>
</organism>
<sequence>MKVELVEEINGGRLTPAAEHELVTSFAKNLKDILQRFHRDETDKMNKRFTEFILIESVRALLGLPPITFYNFLRSNKK</sequence>
<evidence type="ECO:0000313" key="1">
    <source>
        <dbReference type="EMBL" id="OKY78735.1"/>
    </source>
</evidence>
<evidence type="ECO:0000313" key="2">
    <source>
        <dbReference type="Proteomes" id="UP000185744"/>
    </source>
</evidence>
<dbReference type="Proteomes" id="UP000185744">
    <property type="component" value="Unassembled WGS sequence"/>
</dbReference>
<dbReference type="EMBL" id="MSDW01000001">
    <property type="protein sequence ID" value="OKY78735.1"/>
    <property type="molecule type" value="Genomic_DNA"/>
</dbReference>
<protein>
    <submittedName>
        <fullName evidence="1">Uncharacterized protein</fullName>
    </submittedName>
</protein>
<name>A0A1Q6DWI8_METT1</name>